<dbReference type="InterPro" id="IPR008977">
    <property type="entry name" value="PHM/PNGase_F_dom_sf"/>
</dbReference>
<evidence type="ECO:0000256" key="2">
    <source>
        <dbReference type="SAM" id="SignalP"/>
    </source>
</evidence>
<dbReference type="RefSeq" id="WP_183869101.1">
    <property type="nucleotide sequence ID" value="NZ_JACHCF010000010.1"/>
</dbReference>
<dbReference type="Pfam" id="PF09112">
    <property type="entry name" value="N-glycanase_N"/>
    <property type="match status" value="1"/>
</dbReference>
<dbReference type="Proteomes" id="UP000537718">
    <property type="component" value="Unassembled WGS sequence"/>
</dbReference>
<dbReference type="Gene3D" id="2.60.120.230">
    <property type="match status" value="2"/>
</dbReference>
<feature type="chain" id="PRO_5031060613" description="Peptide-N-glycosidase F N-terminal domain-containing protein" evidence="2">
    <location>
        <begin position="20"/>
        <end position="379"/>
    </location>
</feature>
<keyword evidence="2" id="KW-0732">Signal</keyword>
<organism evidence="4 5">
    <name type="scientific">Pedobacter cryoconitis</name>
    <dbReference type="NCBI Taxonomy" id="188932"/>
    <lineage>
        <taxon>Bacteria</taxon>
        <taxon>Pseudomonadati</taxon>
        <taxon>Bacteroidota</taxon>
        <taxon>Sphingobacteriia</taxon>
        <taxon>Sphingobacteriales</taxon>
        <taxon>Sphingobacteriaceae</taxon>
        <taxon>Pedobacter</taxon>
    </lineage>
</organism>
<name>A0A7W9DL83_9SPHI</name>
<sequence length="379" mass="41061">MKKLVYVLLSVSALLGACKQTEIAPAGGKSDNQTNAIAAAGGTSRIFDQILFYDGYAATVSEPVPEGITRVSNAKYVKKLSSAQLQGLGNVLQMKVTIKAACDNYDRIAYVALAMVKKDAAYNDATAKHLEIGRFITPFMNKNKQPDQVPYLFNIDNVAAILKDPALNANYDIYLEFSIFGVPYAANKEIAGCAGRNDTFFGTVDLISSTSGTPATNPAVILEPLSFNQNINNYDNTDVAGKTVKSITVNLATAVKSAKLYLITSNHGANAGGEEYNRRNHFIYFDNIQKLTYKPGGKSCEPYRAVNTQGNGIYGSKPQTDAQWASFSNWCPGDAIPIRVITLGDLTAGDHTFKIEVPDAVFKDKQGYIPLSVYLQGEK</sequence>
<dbReference type="EMBL" id="JACHCF010000010">
    <property type="protein sequence ID" value="MBB5622958.1"/>
    <property type="molecule type" value="Genomic_DNA"/>
</dbReference>
<evidence type="ECO:0000313" key="4">
    <source>
        <dbReference type="EMBL" id="MBB5622958.1"/>
    </source>
</evidence>
<feature type="signal peptide" evidence="2">
    <location>
        <begin position="1"/>
        <end position="19"/>
    </location>
</feature>
<reference evidence="4 5" key="1">
    <citation type="submission" date="2020-08" db="EMBL/GenBank/DDBJ databases">
        <title>Genomic Encyclopedia of Type Strains, Phase IV (KMG-V): Genome sequencing to study the core and pangenomes of soil and plant-associated prokaryotes.</title>
        <authorList>
            <person name="Whitman W."/>
        </authorList>
    </citation>
    <scope>NUCLEOTIDE SEQUENCE [LARGE SCALE GENOMIC DNA]</scope>
    <source>
        <strain evidence="4 5">MP7CTX6</strain>
    </source>
</reference>
<dbReference type="Pfam" id="PF09113">
    <property type="entry name" value="N-glycanase_C"/>
    <property type="match status" value="1"/>
</dbReference>
<gene>
    <name evidence="4" type="ORF">HDE69_004040</name>
</gene>
<dbReference type="SUPFAM" id="SSF49742">
    <property type="entry name" value="PHM/PNGase F"/>
    <property type="match status" value="1"/>
</dbReference>
<comment type="caution">
    <text evidence="4">The sequence shown here is derived from an EMBL/GenBank/DDBJ whole genome shotgun (WGS) entry which is preliminary data.</text>
</comment>
<feature type="domain" description="Peptide-N-glycosidase F N-terminal" evidence="3">
    <location>
        <begin position="43"/>
        <end position="192"/>
    </location>
</feature>
<dbReference type="GO" id="GO:0016715">
    <property type="term" value="F:oxidoreductase activity, acting on paired donors, with incorporation or reduction of molecular oxygen, reduced ascorbate as one donor, and incorporation of one atom of oxygen"/>
    <property type="evidence" value="ECO:0007669"/>
    <property type="project" value="InterPro"/>
</dbReference>
<dbReference type="PROSITE" id="PS51257">
    <property type="entry name" value="PROKAR_LIPOPROTEIN"/>
    <property type="match status" value="1"/>
</dbReference>
<proteinExistence type="predicted"/>
<dbReference type="InterPro" id="IPR014784">
    <property type="entry name" value="Cu2_ascorb_mOase-like_C"/>
</dbReference>
<dbReference type="InterPro" id="IPR015197">
    <property type="entry name" value="PngaseF_C"/>
</dbReference>
<evidence type="ECO:0000259" key="3">
    <source>
        <dbReference type="SMART" id="SM01290"/>
    </source>
</evidence>
<accession>A0A7W9DL83</accession>
<dbReference type="AlphaFoldDB" id="A0A7W9DL83"/>
<evidence type="ECO:0000256" key="1">
    <source>
        <dbReference type="ARBA" id="ARBA00023157"/>
    </source>
</evidence>
<dbReference type="InterPro" id="IPR015196">
    <property type="entry name" value="PngaseF_N"/>
</dbReference>
<dbReference type="SMART" id="SM01290">
    <property type="entry name" value="N-glycanase_N"/>
    <property type="match status" value="1"/>
</dbReference>
<protein>
    <recommendedName>
        <fullName evidence="3">Peptide-N-glycosidase F N-terminal domain-containing protein</fullName>
    </recommendedName>
</protein>
<keyword evidence="1" id="KW-1015">Disulfide bond</keyword>
<evidence type="ECO:0000313" key="5">
    <source>
        <dbReference type="Proteomes" id="UP000537718"/>
    </source>
</evidence>